<dbReference type="Gene3D" id="1.10.420.10">
    <property type="entry name" value="Peroxidase, domain 2"/>
    <property type="match status" value="1"/>
</dbReference>
<comment type="catalytic activity">
    <reaction evidence="1">
        <text>2 a phenolic donor + H2O2 = 2 a phenolic radical donor + 2 H2O</text>
        <dbReference type="Rhea" id="RHEA:56136"/>
        <dbReference type="ChEBI" id="CHEBI:15377"/>
        <dbReference type="ChEBI" id="CHEBI:16240"/>
        <dbReference type="ChEBI" id="CHEBI:139520"/>
        <dbReference type="ChEBI" id="CHEBI:139521"/>
        <dbReference type="EC" id="1.11.1.7"/>
    </reaction>
</comment>
<dbReference type="InterPro" id="IPR000823">
    <property type="entry name" value="Peroxidase_pln"/>
</dbReference>
<comment type="caution">
    <text evidence="13">The sequence shown here is derived from an EMBL/GenBank/DDBJ whole genome shotgun (WGS) entry which is preliminary data.</text>
</comment>
<feature type="domain" description="Plant heme peroxidase family profile" evidence="12">
    <location>
        <begin position="18"/>
        <end position="77"/>
    </location>
</feature>
<dbReference type="GO" id="GO:0020037">
    <property type="term" value="F:heme binding"/>
    <property type="evidence" value="ECO:0007669"/>
    <property type="project" value="InterPro"/>
</dbReference>
<evidence type="ECO:0000256" key="9">
    <source>
        <dbReference type="ARBA" id="ARBA00023324"/>
    </source>
</evidence>
<dbReference type="EMBL" id="JAUUTY010000004">
    <property type="protein sequence ID" value="KAK1652247.1"/>
    <property type="molecule type" value="Genomic_DNA"/>
</dbReference>
<evidence type="ECO:0000256" key="5">
    <source>
        <dbReference type="ARBA" id="ARBA00022723"/>
    </source>
</evidence>
<proteinExistence type="inferred from homology"/>
<evidence type="ECO:0000256" key="10">
    <source>
        <dbReference type="PIRSR" id="PIRSR600823-3"/>
    </source>
</evidence>
<evidence type="ECO:0000256" key="4">
    <source>
        <dbReference type="ARBA" id="ARBA00022617"/>
    </source>
</evidence>
<evidence type="ECO:0000256" key="11">
    <source>
        <dbReference type="RuleBase" id="RU004241"/>
    </source>
</evidence>
<dbReference type="GO" id="GO:0006979">
    <property type="term" value="P:response to oxidative stress"/>
    <property type="evidence" value="ECO:0007669"/>
    <property type="project" value="InterPro"/>
</dbReference>
<organism evidence="13 14">
    <name type="scientific">Lolium multiflorum</name>
    <name type="common">Italian ryegrass</name>
    <name type="synonym">Lolium perenne subsp. multiflorum</name>
    <dbReference type="NCBI Taxonomy" id="4521"/>
    <lineage>
        <taxon>Eukaryota</taxon>
        <taxon>Viridiplantae</taxon>
        <taxon>Streptophyta</taxon>
        <taxon>Embryophyta</taxon>
        <taxon>Tracheophyta</taxon>
        <taxon>Spermatophyta</taxon>
        <taxon>Magnoliopsida</taxon>
        <taxon>Liliopsida</taxon>
        <taxon>Poales</taxon>
        <taxon>Poaceae</taxon>
        <taxon>BOP clade</taxon>
        <taxon>Pooideae</taxon>
        <taxon>Poodae</taxon>
        <taxon>Poeae</taxon>
        <taxon>Poeae Chloroplast Group 2 (Poeae type)</taxon>
        <taxon>Loliodinae</taxon>
        <taxon>Loliinae</taxon>
        <taxon>Lolium</taxon>
    </lineage>
</organism>
<dbReference type="InterPro" id="IPR002016">
    <property type="entry name" value="Haem_peroxidase"/>
</dbReference>
<reference evidence="13" key="1">
    <citation type="submission" date="2023-07" db="EMBL/GenBank/DDBJ databases">
        <title>A chromosome-level genome assembly of Lolium multiflorum.</title>
        <authorList>
            <person name="Chen Y."/>
            <person name="Copetti D."/>
            <person name="Kolliker R."/>
            <person name="Studer B."/>
        </authorList>
    </citation>
    <scope>NUCLEOTIDE SEQUENCE</scope>
    <source>
        <strain evidence="13">02402/16</strain>
        <tissue evidence="13">Leaf</tissue>
    </source>
</reference>
<dbReference type="GO" id="GO:0042744">
    <property type="term" value="P:hydrogen peroxide catabolic process"/>
    <property type="evidence" value="ECO:0007669"/>
    <property type="project" value="UniProtKB-KW"/>
</dbReference>
<dbReference type="AlphaFoldDB" id="A0AAD8WFI1"/>
<comment type="cofactor">
    <cofactor evidence="2">
        <name>heme b</name>
        <dbReference type="ChEBI" id="CHEBI:60344"/>
    </cofactor>
</comment>
<dbReference type="PRINTS" id="PR00461">
    <property type="entry name" value="PLPEROXIDASE"/>
</dbReference>
<keyword evidence="9" id="KW-0376">Hydrogen peroxide</keyword>
<evidence type="ECO:0000259" key="12">
    <source>
        <dbReference type="Pfam" id="PF00141"/>
    </source>
</evidence>
<keyword evidence="5 10" id="KW-0479">Metal-binding</keyword>
<keyword evidence="7" id="KW-0560">Oxidoreductase</keyword>
<keyword evidence="14" id="KW-1185">Reference proteome</keyword>
<keyword evidence="8" id="KW-0408">Iron</keyword>
<evidence type="ECO:0000256" key="2">
    <source>
        <dbReference type="ARBA" id="ARBA00001970"/>
    </source>
</evidence>
<dbReference type="InterPro" id="IPR010255">
    <property type="entry name" value="Haem_peroxidase_sf"/>
</dbReference>
<evidence type="ECO:0000256" key="3">
    <source>
        <dbReference type="ARBA" id="ARBA00022559"/>
    </source>
</evidence>
<comment type="cofactor">
    <cofactor evidence="10">
        <name>Ca(2+)</name>
        <dbReference type="ChEBI" id="CHEBI:29108"/>
    </cofactor>
    <text evidence="10">Binds 2 calcium ions per subunit.</text>
</comment>
<evidence type="ECO:0000256" key="6">
    <source>
        <dbReference type="ARBA" id="ARBA00022837"/>
    </source>
</evidence>
<keyword evidence="4" id="KW-0349">Heme</keyword>
<evidence type="ECO:0000313" key="13">
    <source>
        <dbReference type="EMBL" id="KAK1652247.1"/>
    </source>
</evidence>
<accession>A0AAD8WFI1</accession>
<protein>
    <recommendedName>
        <fullName evidence="12">Plant heme peroxidase family profile domain-containing protein</fullName>
    </recommendedName>
</protein>
<keyword evidence="6 10" id="KW-0106">Calcium</keyword>
<dbReference type="Proteomes" id="UP001231189">
    <property type="component" value="Unassembled WGS sequence"/>
</dbReference>
<evidence type="ECO:0000313" key="14">
    <source>
        <dbReference type="Proteomes" id="UP001231189"/>
    </source>
</evidence>
<dbReference type="Pfam" id="PF00141">
    <property type="entry name" value="peroxidase"/>
    <property type="match status" value="1"/>
</dbReference>
<evidence type="ECO:0000256" key="7">
    <source>
        <dbReference type="ARBA" id="ARBA00023002"/>
    </source>
</evidence>
<keyword evidence="3" id="KW-0575">Peroxidase</keyword>
<evidence type="ECO:0000256" key="8">
    <source>
        <dbReference type="ARBA" id="ARBA00023004"/>
    </source>
</evidence>
<evidence type="ECO:0000256" key="1">
    <source>
        <dbReference type="ARBA" id="ARBA00000189"/>
    </source>
</evidence>
<feature type="binding site" evidence="10">
    <location>
        <position position="35"/>
    </location>
    <ligand>
        <name>Ca(2+)</name>
        <dbReference type="ChEBI" id="CHEBI:29108"/>
        <label>2</label>
    </ligand>
</feature>
<dbReference type="SUPFAM" id="SSF48113">
    <property type="entry name" value="Heme-dependent peroxidases"/>
    <property type="match status" value="1"/>
</dbReference>
<dbReference type="GO" id="GO:0046872">
    <property type="term" value="F:metal ion binding"/>
    <property type="evidence" value="ECO:0007669"/>
    <property type="project" value="UniProtKB-KW"/>
</dbReference>
<gene>
    <name evidence="13" type="ORF">QYE76_070052</name>
</gene>
<sequence>MSACTTRAISMPASRRFGWECGLGRSAAAAWHPFDVHNADGFNNAYYQNLVGRRMLLHSDQELFNGNAQDMLMRQYINTPRKISTNFVSAI</sequence>
<name>A0AAD8WFI1_LOLMU</name>
<comment type="similarity">
    <text evidence="11">Belongs to the peroxidase family.</text>
</comment>
<dbReference type="GO" id="GO:0140825">
    <property type="term" value="F:lactoperoxidase activity"/>
    <property type="evidence" value="ECO:0007669"/>
    <property type="project" value="UniProtKB-EC"/>
</dbReference>